<dbReference type="Proteomes" id="UP001186944">
    <property type="component" value="Unassembled WGS sequence"/>
</dbReference>
<evidence type="ECO:0000259" key="4">
    <source>
        <dbReference type="PROSITE" id="PS50234"/>
    </source>
</evidence>
<evidence type="ECO:0000256" key="2">
    <source>
        <dbReference type="ARBA" id="ARBA00022525"/>
    </source>
</evidence>
<dbReference type="PANTHER" id="PTHR47824:SF3">
    <property type="entry name" value="UBIQUITIN-LIKE DOMAIN-CONTAINING PROTEIN"/>
    <property type="match status" value="1"/>
</dbReference>
<dbReference type="AlphaFoldDB" id="A0AA88XVY2"/>
<dbReference type="InterPro" id="IPR056861">
    <property type="entry name" value="HMCN1-like_VWA"/>
</dbReference>
<accession>A0AA88XVY2</accession>
<gene>
    <name evidence="5" type="ORF">FSP39_008371</name>
</gene>
<proteinExistence type="predicted"/>
<reference evidence="5" key="1">
    <citation type="submission" date="2019-08" db="EMBL/GenBank/DDBJ databases">
        <title>The improved chromosome-level genome for the pearl oyster Pinctada fucata martensii using PacBio sequencing and Hi-C.</title>
        <authorList>
            <person name="Zheng Z."/>
        </authorList>
    </citation>
    <scope>NUCLEOTIDE SEQUENCE</scope>
    <source>
        <strain evidence="5">ZZ-2019</strain>
        <tissue evidence="5">Adductor muscle</tissue>
    </source>
</reference>
<evidence type="ECO:0000256" key="3">
    <source>
        <dbReference type="ARBA" id="ARBA00022729"/>
    </source>
</evidence>
<dbReference type="SUPFAM" id="SSF53300">
    <property type="entry name" value="vWA-like"/>
    <property type="match status" value="1"/>
</dbReference>
<dbReference type="PROSITE" id="PS50234">
    <property type="entry name" value="VWFA"/>
    <property type="match status" value="1"/>
</dbReference>
<dbReference type="InterPro" id="IPR002035">
    <property type="entry name" value="VWF_A"/>
</dbReference>
<comment type="caution">
    <text evidence="5">The sequence shown here is derived from an EMBL/GenBank/DDBJ whole genome shotgun (WGS) entry which is preliminary data.</text>
</comment>
<dbReference type="CDD" id="cd00198">
    <property type="entry name" value="vWFA"/>
    <property type="match status" value="1"/>
</dbReference>
<keyword evidence="6" id="KW-1185">Reference proteome</keyword>
<evidence type="ECO:0000313" key="5">
    <source>
        <dbReference type="EMBL" id="KAK3092882.1"/>
    </source>
</evidence>
<sequence length="479" mass="54059">MAVPPGGPFEICFSFDTTGSMSSSITEVKGRVQDMIQRLQADIPGIRIAVFAHGDYCDKNSSYVTKNIDFSTNVVDLCKWVKNVGSTGGGDSDECYELVLHEVQELSWTPGSQRALVMIGDANPHEPNYPQNTLKLDWRIETDKLAAMGVRIYSVYVNRYSSANNFYDEIAKRTGGRKVDLENFSNMFDFIMAICYREHGAEFLDVYEKEVRARDASKGIHKDLDAMFGALRDDTSGPVAMDTSSSAPVTKKLPFKPSLSKKPSLTKSASITSLKKAASLTMPTKKISKPRKRLTAEERKKQKQLSKFKFENLPKLKREDVTENYFNLNMLSWTPWQLAISSKAAHEMENSEQWMDRKDVKGCKRCQLFGGKTNVAALYEVSVQRCQKAKRYVLYSKFCSGFTKSWDSRLLGGRSIRAQIDNVLSQGCNVYIRRAVLGSESKQEVSKSLKRYDYAWRKLRLQRSGPRAIVKSSVKLSVS</sequence>
<dbReference type="PANTHER" id="PTHR47824">
    <property type="entry name" value="UBIQUITIN-LIKE DOMAIN-CONTAINING PROTEIN"/>
    <property type="match status" value="1"/>
</dbReference>
<dbReference type="Pfam" id="PF25106">
    <property type="entry name" value="VWA_4"/>
    <property type="match status" value="1"/>
</dbReference>
<keyword evidence="3" id="KW-0732">Signal</keyword>
<name>A0AA88XVY2_PINIB</name>
<organism evidence="5 6">
    <name type="scientific">Pinctada imbricata</name>
    <name type="common">Atlantic pearl-oyster</name>
    <name type="synonym">Pinctada martensii</name>
    <dbReference type="NCBI Taxonomy" id="66713"/>
    <lineage>
        <taxon>Eukaryota</taxon>
        <taxon>Metazoa</taxon>
        <taxon>Spiralia</taxon>
        <taxon>Lophotrochozoa</taxon>
        <taxon>Mollusca</taxon>
        <taxon>Bivalvia</taxon>
        <taxon>Autobranchia</taxon>
        <taxon>Pteriomorphia</taxon>
        <taxon>Pterioida</taxon>
        <taxon>Pterioidea</taxon>
        <taxon>Pteriidae</taxon>
        <taxon>Pinctada</taxon>
    </lineage>
</organism>
<dbReference type="Gene3D" id="3.40.50.410">
    <property type="entry name" value="von Willebrand factor, type A domain"/>
    <property type="match status" value="1"/>
</dbReference>
<protein>
    <recommendedName>
        <fullName evidence="4">VWFA domain-containing protein</fullName>
    </recommendedName>
</protein>
<evidence type="ECO:0000256" key="1">
    <source>
        <dbReference type="ARBA" id="ARBA00004613"/>
    </source>
</evidence>
<dbReference type="InterPro" id="IPR036465">
    <property type="entry name" value="vWFA_dom_sf"/>
</dbReference>
<dbReference type="EMBL" id="VSWD01000009">
    <property type="protein sequence ID" value="KAK3092882.1"/>
    <property type="molecule type" value="Genomic_DNA"/>
</dbReference>
<comment type="subcellular location">
    <subcellularLocation>
        <location evidence="1">Secreted</location>
    </subcellularLocation>
</comment>
<keyword evidence="2" id="KW-0964">Secreted</keyword>
<feature type="domain" description="VWFA" evidence="4">
    <location>
        <begin position="10"/>
        <end position="194"/>
    </location>
</feature>
<evidence type="ECO:0000313" key="6">
    <source>
        <dbReference type="Proteomes" id="UP001186944"/>
    </source>
</evidence>